<organism evidence="1 2">
    <name type="scientific">Candidatus Shapirobacteria bacterium CG11_big_fil_rev_8_21_14_0_20_40_12</name>
    <dbReference type="NCBI Taxonomy" id="1974889"/>
    <lineage>
        <taxon>Bacteria</taxon>
        <taxon>Candidatus Shapironibacteriota</taxon>
    </lineage>
</organism>
<evidence type="ECO:0000313" key="2">
    <source>
        <dbReference type="Proteomes" id="UP000231371"/>
    </source>
</evidence>
<accession>A0A2H0KG23</accession>
<evidence type="ECO:0000313" key="1">
    <source>
        <dbReference type="EMBL" id="PIQ70221.1"/>
    </source>
</evidence>
<name>A0A2H0KG23_9BACT</name>
<comment type="caution">
    <text evidence="1">The sequence shown here is derived from an EMBL/GenBank/DDBJ whole genome shotgun (WGS) entry which is preliminary data.</text>
</comment>
<reference evidence="1 2" key="1">
    <citation type="submission" date="2017-09" db="EMBL/GenBank/DDBJ databases">
        <title>Depth-based differentiation of microbial function through sediment-hosted aquifers and enrichment of novel symbionts in the deep terrestrial subsurface.</title>
        <authorList>
            <person name="Probst A.J."/>
            <person name="Ladd B."/>
            <person name="Jarett J.K."/>
            <person name="Geller-Mcgrath D.E."/>
            <person name="Sieber C.M."/>
            <person name="Emerson J.B."/>
            <person name="Anantharaman K."/>
            <person name="Thomas B.C."/>
            <person name="Malmstrom R."/>
            <person name="Stieglmeier M."/>
            <person name="Klingl A."/>
            <person name="Woyke T."/>
            <person name="Ryan C.M."/>
            <person name="Banfield J.F."/>
        </authorList>
    </citation>
    <scope>NUCLEOTIDE SEQUENCE [LARGE SCALE GENOMIC DNA]</scope>
    <source>
        <strain evidence="1">CG11_big_fil_rev_8_21_14_0_20_40_12</strain>
    </source>
</reference>
<proteinExistence type="predicted"/>
<dbReference type="AlphaFoldDB" id="A0A2H0KG23"/>
<dbReference type="EMBL" id="PCVI01000026">
    <property type="protein sequence ID" value="PIQ70221.1"/>
    <property type="molecule type" value="Genomic_DNA"/>
</dbReference>
<protein>
    <submittedName>
        <fullName evidence="1">Uncharacterized protein</fullName>
    </submittedName>
</protein>
<gene>
    <name evidence="1" type="ORF">COV89_01640</name>
</gene>
<sequence length="216" mass="24212">MKKGLIILLCLIGLLEVGNLVFLDWQYISKSKSKSEVQFADWKDEEDKLATASCELSCKEIIEEEIQQELAKLPALAGQSSVSPAAPLKIPTQSNNKPKIVYVPLITDGSVSAAEWTGIVPSEFYFDPANYPSAKEFRFEAYLSSANDDRGFARLYDATNKRGVDFSDLSFNKSEFTRIESSAVKIWNGNNKYTIQLRSVNGTKVQVKEAKLKIYY</sequence>
<dbReference type="Proteomes" id="UP000231371">
    <property type="component" value="Unassembled WGS sequence"/>
</dbReference>